<feature type="transmembrane region" description="Helical" evidence="1">
    <location>
        <begin position="82"/>
        <end position="100"/>
    </location>
</feature>
<feature type="transmembrane region" description="Helical" evidence="1">
    <location>
        <begin position="53"/>
        <end position="70"/>
    </location>
</feature>
<feature type="transmembrane region" description="Helical" evidence="1">
    <location>
        <begin position="167"/>
        <end position="184"/>
    </location>
</feature>
<feature type="transmembrane region" description="Helical" evidence="1">
    <location>
        <begin position="205"/>
        <end position="224"/>
    </location>
</feature>
<evidence type="ECO:0000313" key="3">
    <source>
        <dbReference type="Proteomes" id="UP000585507"/>
    </source>
</evidence>
<keyword evidence="3" id="KW-1185">Reference proteome</keyword>
<feature type="transmembrane region" description="Helical" evidence="1">
    <location>
        <begin position="320"/>
        <end position="343"/>
    </location>
</feature>
<keyword evidence="1" id="KW-1133">Transmembrane helix</keyword>
<name>A0A7W8UIP4_9HYPH</name>
<feature type="transmembrane region" description="Helical" evidence="1">
    <location>
        <begin position="384"/>
        <end position="403"/>
    </location>
</feature>
<feature type="transmembrane region" description="Helical" evidence="1">
    <location>
        <begin position="20"/>
        <end position="38"/>
    </location>
</feature>
<keyword evidence="1" id="KW-0472">Membrane</keyword>
<sequence>MKGGILTLWRDLWEAPHRPLFFLAGVSAITAPVVWLIPENIGPERTVWHGHELLFGMGGAAAGGYLLTALPAWTKRGPVSPVLSKVITFLWLVARLTAWWTDGLPLSIRMVGAAGYFAGLVLILAVALTSARAWNRFWSVGGAMALGGAATLSSANSSAIQIAGQNATPLVFVVLVILVGGRAVPAFTRRWLDRIGVQAVPRDRAWLSNAAIGLVIAAVCLGVSEYKLASGVLLLVSAALLLVRMSAWQSWETIRYPALLMFHVAWTWTPTGLLLTGLALTDPHQVPLAAALHALTMGAMGSMIVAVMMRAAMIRDGSRLAVSPPMAAAFVLVSLSAVVRISAGWLPAMLLHAISLAAACWIIGWTLFLWGLLPSMRGPVRRPVLSAALSTVALHLNGFFFNFCG</sequence>
<keyword evidence="1" id="KW-0812">Transmembrane</keyword>
<dbReference type="EMBL" id="JACHBK010000021">
    <property type="protein sequence ID" value="MBB5539499.1"/>
    <property type="molecule type" value="Genomic_DNA"/>
</dbReference>
<feature type="transmembrane region" description="Helical" evidence="1">
    <location>
        <begin position="349"/>
        <end position="372"/>
    </location>
</feature>
<evidence type="ECO:0000313" key="2">
    <source>
        <dbReference type="EMBL" id="MBB5539499.1"/>
    </source>
</evidence>
<accession>A0A7W8UIP4</accession>
<feature type="transmembrane region" description="Helical" evidence="1">
    <location>
        <begin position="137"/>
        <end position="155"/>
    </location>
</feature>
<feature type="transmembrane region" description="Helical" evidence="1">
    <location>
        <begin position="286"/>
        <end position="308"/>
    </location>
</feature>
<evidence type="ECO:0000256" key="1">
    <source>
        <dbReference type="SAM" id="Phobius"/>
    </source>
</evidence>
<feature type="transmembrane region" description="Helical" evidence="1">
    <location>
        <begin position="259"/>
        <end position="280"/>
    </location>
</feature>
<comment type="caution">
    <text evidence="2">The sequence shown here is derived from an EMBL/GenBank/DDBJ whole genome shotgun (WGS) entry which is preliminary data.</text>
</comment>
<feature type="transmembrane region" description="Helical" evidence="1">
    <location>
        <begin position="230"/>
        <end position="247"/>
    </location>
</feature>
<protein>
    <submittedName>
        <fullName evidence="2">Uncharacterized protein involved in response to NO</fullName>
    </submittedName>
</protein>
<organism evidence="2 3">
    <name type="scientific">Rhizobium giardinii</name>
    <dbReference type="NCBI Taxonomy" id="56731"/>
    <lineage>
        <taxon>Bacteria</taxon>
        <taxon>Pseudomonadati</taxon>
        <taxon>Pseudomonadota</taxon>
        <taxon>Alphaproteobacteria</taxon>
        <taxon>Hyphomicrobiales</taxon>
        <taxon>Rhizobiaceae</taxon>
        <taxon>Rhizobium/Agrobacterium group</taxon>
        <taxon>Rhizobium</taxon>
    </lineage>
</organism>
<dbReference type="Pfam" id="PF05940">
    <property type="entry name" value="NnrS"/>
    <property type="match status" value="1"/>
</dbReference>
<proteinExistence type="predicted"/>
<reference evidence="2 3" key="1">
    <citation type="submission" date="2020-08" db="EMBL/GenBank/DDBJ databases">
        <title>Genomic Encyclopedia of Type Strains, Phase IV (KMG-V): Genome sequencing to study the core and pangenomes of soil and plant-associated prokaryotes.</title>
        <authorList>
            <person name="Whitman W."/>
        </authorList>
    </citation>
    <scope>NUCLEOTIDE SEQUENCE [LARGE SCALE GENOMIC DNA]</scope>
    <source>
        <strain evidence="2 3">SEMIA 4084</strain>
    </source>
</reference>
<dbReference type="AlphaFoldDB" id="A0A7W8UIP4"/>
<gene>
    <name evidence="2" type="ORF">GGD55_006249</name>
</gene>
<feature type="transmembrane region" description="Helical" evidence="1">
    <location>
        <begin position="106"/>
        <end position="128"/>
    </location>
</feature>
<dbReference type="InterPro" id="IPR010266">
    <property type="entry name" value="NnrS"/>
</dbReference>
<dbReference type="Proteomes" id="UP000585507">
    <property type="component" value="Unassembled WGS sequence"/>
</dbReference>